<dbReference type="EMBL" id="QXFY01000503">
    <property type="protein sequence ID" value="KAE9342485.1"/>
    <property type="molecule type" value="Genomic_DNA"/>
</dbReference>
<organism evidence="5 6">
    <name type="scientific">Phytophthora fragariae</name>
    <dbReference type="NCBI Taxonomy" id="53985"/>
    <lineage>
        <taxon>Eukaryota</taxon>
        <taxon>Sar</taxon>
        <taxon>Stramenopiles</taxon>
        <taxon>Oomycota</taxon>
        <taxon>Peronosporomycetes</taxon>
        <taxon>Peronosporales</taxon>
        <taxon>Peronosporaceae</taxon>
        <taxon>Phytophthora</taxon>
    </lineage>
</organism>
<dbReference type="PANTHER" id="PTHR12630">
    <property type="entry name" value="N-LINKED OLIGOSACCHARIDE PROCESSING"/>
    <property type="match status" value="1"/>
</dbReference>
<evidence type="ECO:0000259" key="4">
    <source>
        <dbReference type="PROSITE" id="PS51914"/>
    </source>
</evidence>
<comment type="caution">
    <text evidence="5">The sequence shown here is derived from an EMBL/GenBank/DDBJ whole genome shotgun (WGS) entry which is preliminary data.</text>
</comment>
<evidence type="ECO:0000256" key="2">
    <source>
        <dbReference type="ARBA" id="ARBA00023157"/>
    </source>
</evidence>
<feature type="compositionally biased region" description="Basic and acidic residues" evidence="3">
    <location>
        <begin position="136"/>
        <end position="148"/>
    </location>
</feature>
<keyword evidence="1" id="KW-0732">Signal</keyword>
<evidence type="ECO:0000256" key="3">
    <source>
        <dbReference type="SAM" id="MobiDB-lite"/>
    </source>
</evidence>
<keyword evidence="2" id="KW-1015">Disulfide bond</keyword>
<dbReference type="InterPro" id="IPR044865">
    <property type="entry name" value="MRH_dom"/>
</dbReference>
<dbReference type="GO" id="GO:0006491">
    <property type="term" value="P:N-glycan processing"/>
    <property type="evidence" value="ECO:0007669"/>
    <property type="project" value="TreeGrafter"/>
</dbReference>
<dbReference type="GO" id="GO:0017177">
    <property type="term" value="C:glucosidase II complex"/>
    <property type="evidence" value="ECO:0007669"/>
    <property type="project" value="TreeGrafter"/>
</dbReference>
<sequence length="148" mass="16926">MVLCPFQNVSQAEPSYPQWTRAERQTKVGVTAADENEEEEEVPRPIGLGIWNEWLDSTGLARVQDYNHGEPCTNGQERQTRVELSCGATNRVVAVEEREMCEYEIRFETPAACETREEEALLNEITQIQQFPRQQDQGDGRSEGHEEL</sequence>
<evidence type="ECO:0000256" key="1">
    <source>
        <dbReference type="ARBA" id="ARBA00022729"/>
    </source>
</evidence>
<dbReference type="PANTHER" id="PTHR12630:SF1">
    <property type="entry name" value="GLUCOSIDASE 2 SUBUNIT BETA"/>
    <property type="match status" value="1"/>
</dbReference>
<dbReference type="AlphaFoldDB" id="A0A6G0RUK9"/>
<dbReference type="InterPro" id="IPR039794">
    <property type="entry name" value="Gtb1-like"/>
</dbReference>
<evidence type="ECO:0000313" key="6">
    <source>
        <dbReference type="Proteomes" id="UP000486351"/>
    </source>
</evidence>
<dbReference type="Gene3D" id="2.70.130.10">
    <property type="entry name" value="Mannose-6-phosphate receptor binding domain"/>
    <property type="match status" value="1"/>
</dbReference>
<feature type="region of interest" description="Disordered" evidence="3">
    <location>
        <begin position="128"/>
        <end position="148"/>
    </location>
</feature>
<dbReference type="InterPro" id="IPR036607">
    <property type="entry name" value="PRKCSH"/>
</dbReference>
<evidence type="ECO:0000313" key="5">
    <source>
        <dbReference type="EMBL" id="KAE9342485.1"/>
    </source>
</evidence>
<gene>
    <name evidence="5" type="ORF">PF008_g10131</name>
</gene>
<dbReference type="SUPFAM" id="SSF50911">
    <property type="entry name" value="Mannose 6-phosphate receptor domain"/>
    <property type="match status" value="1"/>
</dbReference>
<dbReference type="Pfam" id="PF13015">
    <property type="entry name" value="PRKCSH_1"/>
    <property type="match status" value="1"/>
</dbReference>
<dbReference type="Proteomes" id="UP000486351">
    <property type="component" value="Unassembled WGS sequence"/>
</dbReference>
<reference evidence="5 6" key="1">
    <citation type="submission" date="2018-09" db="EMBL/GenBank/DDBJ databases">
        <title>Genomic investigation of the strawberry pathogen Phytophthora fragariae indicates pathogenicity is determined by transcriptional variation in three key races.</title>
        <authorList>
            <person name="Adams T.M."/>
            <person name="Armitage A.D."/>
            <person name="Sobczyk M.K."/>
            <person name="Bates H.J."/>
            <person name="Dunwell J.M."/>
            <person name="Nellist C.F."/>
            <person name="Harrison R.J."/>
        </authorList>
    </citation>
    <scope>NUCLEOTIDE SEQUENCE [LARGE SCALE GENOMIC DNA]</scope>
    <source>
        <strain evidence="5 6">NOV-77</strain>
    </source>
</reference>
<name>A0A6G0RUK9_9STRA</name>
<feature type="domain" description="MRH" evidence="4">
    <location>
        <begin position="1"/>
        <end position="115"/>
    </location>
</feature>
<proteinExistence type="predicted"/>
<accession>A0A6G0RUK9</accession>
<protein>
    <recommendedName>
        <fullName evidence="4">MRH domain-containing protein</fullName>
    </recommendedName>
</protein>
<dbReference type="InterPro" id="IPR009011">
    <property type="entry name" value="Man6P_isomerase_rcpt-bd_dom_sf"/>
</dbReference>
<dbReference type="PROSITE" id="PS51914">
    <property type="entry name" value="MRH"/>
    <property type="match status" value="1"/>
</dbReference>